<protein>
    <submittedName>
        <fullName evidence="2">Antibiotic biosynthesis monooxygenase</fullName>
    </submittedName>
</protein>
<dbReference type="Pfam" id="PF03992">
    <property type="entry name" value="ABM"/>
    <property type="match status" value="1"/>
</dbReference>
<dbReference type="Proteomes" id="UP001518925">
    <property type="component" value="Unassembled WGS sequence"/>
</dbReference>
<dbReference type="RefSeq" id="WP_204202568.1">
    <property type="nucleotide sequence ID" value="NZ_JAFELM010000019.1"/>
</dbReference>
<evidence type="ECO:0000313" key="2">
    <source>
        <dbReference type="EMBL" id="MBM6617189.1"/>
    </source>
</evidence>
<dbReference type="EMBL" id="JAFELM010000019">
    <property type="protein sequence ID" value="MBM6617189.1"/>
    <property type="molecule type" value="Genomic_DNA"/>
</dbReference>
<keyword evidence="2" id="KW-0503">Monooxygenase</keyword>
<proteinExistence type="predicted"/>
<organism evidence="2 3">
    <name type="scientific">Bacillus suaedaesalsae</name>
    <dbReference type="NCBI Taxonomy" id="2810349"/>
    <lineage>
        <taxon>Bacteria</taxon>
        <taxon>Bacillati</taxon>
        <taxon>Bacillota</taxon>
        <taxon>Bacilli</taxon>
        <taxon>Bacillales</taxon>
        <taxon>Bacillaceae</taxon>
        <taxon>Bacillus</taxon>
    </lineage>
</organism>
<name>A0ABS2DFG3_9BACI</name>
<feature type="domain" description="ABM" evidence="1">
    <location>
        <begin position="67"/>
        <end position="154"/>
    </location>
</feature>
<dbReference type="InterPro" id="IPR007138">
    <property type="entry name" value="ABM_dom"/>
</dbReference>
<dbReference type="SUPFAM" id="SSF54909">
    <property type="entry name" value="Dimeric alpha+beta barrel"/>
    <property type="match status" value="1"/>
</dbReference>
<gene>
    <name evidence="2" type="ORF">JR050_05810</name>
</gene>
<keyword evidence="3" id="KW-1185">Reference proteome</keyword>
<dbReference type="InterPro" id="IPR011008">
    <property type="entry name" value="Dimeric_a/b-barrel"/>
</dbReference>
<evidence type="ECO:0000259" key="1">
    <source>
        <dbReference type="PROSITE" id="PS51725"/>
    </source>
</evidence>
<sequence length="170" mass="19448">MNIYRTFGTIEYLSNLKSNHLNETMLLMLGDDDQALLLHETESSSIFNEGTGYEVIDGTGNLSGSGFAVFNNIPVSEEGRSIFEYRFKNRARLIENEPGFCAIRVLRPIKHDTYVILTLWDNESDFLNWQSSNAYNEAHKNRGTSEGIDKKSIFLRPSYVTKYNIFNENA</sequence>
<dbReference type="PANTHER" id="PTHR34474:SF2">
    <property type="entry name" value="SIGNAL TRANSDUCTION PROTEIN TRAP"/>
    <property type="match status" value="1"/>
</dbReference>
<comment type="caution">
    <text evidence="2">The sequence shown here is derived from an EMBL/GenBank/DDBJ whole genome shotgun (WGS) entry which is preliminary data.</text>
</comment>
<reference evidence="2 3" key="1">
    <citation type="submission" date="2021-02" db="EMBL/GenBank/DDBJ databases">
        <title>Bacillus sp. RD4P76, an endophyte from a halophyte.</title>
        <authorList>
            <person name="Sun J.-Q."/>
        </authorList>
    </citation>
    <scope>NUCLEOTIDE SEQUENCE [LARGE SCALE GENOMIC DNA]</scope>
    <source>
        <strain evidence="2 3">RD4P76</strain>
    </source>
</reference>
<dbReference type="Gene3D" id="3.30.70.100">
    <property type="match status" value="1"/>
</dbReference>
<dbReference type="PROSITE" id="PS51725">
    <property type="entry name" value="ABM"/>
    <property type="match status" value="1"/>
</dbReference>
<accession>A0ABS2DFG3</accession>
<dbReference type="GO" id="GO:0004497">
    <property type="term" value="F:monooxygenase activity"/>
    <property type="evidence" value="ECO:0007669"/>
    <property type="project" value="UniProtKB-KW"/>
</dbReference>
<dbReference type="InterPro" id="IPR050404">
    <property type="entry name" value="Heme-degrading_MO"/>
</dbReference>
<evidence type="ECO:0000313" key="3">
    <source>
        <dbReference type="Proteomes" id="UP001518925"/>
    </source>
</evidence>
<keyword evidence="2" id="KW-0560">Oxidoreductase</keyword>
<dbReference type="PANTHER" id="PTHR34474">
    <property type="entry name" value="SIGNAL TRANSDUCTION PROTEIN TRAP"/>
    <property type="match status" value="1"/>
</dbReference>